<organism evidence="2 3">
    <name type="scientific">Acaulospora morrowiae</name>
    <dbReference type="NCBI Taxonomy" id="94023"/>
    <lineage>
        <taxon>Eukaryota</taxon>
        <taxon>Fungi</taxon>
        <taxon>Fungi incertae sedis</taxon>
        <taxon>Mucoromycota</taxon>
        <taxon>Glomeromycotina</taxon>
        <taxon>Glomeromycetes</taxon>
        <taxon>Diversisporales</taxon>
        <taxon>Acaulosporaceae</taxon>
        <taxon>Acaulospora</taxon>
    </lineage>
</organism>
<feature type="non-terminal residue" evidence="2">
    <location>
        <position position="1"/>
    </location>
</feature>
<name>A0A9N9DNF4_9GLOM</name>
<dbReference type="Pfam" id="PF07534">
    <property type="entry name" value="TLD"/>
    <property type="match status" value="1"/>
</dbReference>
<dbReference type="AlphaFoldDB" id="A0A9N9DNF4"/>
<evidence type="ECO:0000313" key="2">
    <source>
        <dbReference type="EMBL" id="CAG8647314.1"/>
    </source>
</evidence>
<dbReference type="PROSITE" id="PS51886">
    <property type="entry name" value="TLDC"/>
    <property type="match status" value="1"/>
</dbReference>
<evidence type="ECO:0000313" key="3">
    <source>
        <dbReference type="Proteomes" id="UP000789342"/>
    </source>
</evidence>
<reference evidence="2" key="1">
    <citation type="submission" date="2021-06" db="EMBL/GenBank/DDBJ databases">
        <authorList>
            <person name="Kallberg Y."/>
            <person name="Tangrot J."/>
            <person name="Rosling A."/>
        </authorList>
    </citation>
    <scope>NUCLEOTIDE SEQUENCE</scope>
    <source>
        <strain evidence="2">CL551</strain>
    </source>
</reference>
<protein>
    <submittedName>
        <fullName evidence="2">11102_t:CDS:1</fullName>
    </submittedName>
</protein>
<dbReference type="InterPro" id="IPR006571">
    <property type="entry name" value="TLDc_dom"/>
</dbReference>
<comment type="caution">
    <text evidence="2">The sequence shown here is derived from an EMBL/GenBank/DDBJ whole genome shotgun (WGS) entry which is preliminary data.</text>
</comment>
<keyword evidence="3" id="KW-1185">Reference proteome</keyword>
<proteinExistence type="predicted"/>
<evidence type="ECO:0000259" key="1">
    <source>
        <dbReference type="PROSITE" id="PS51886"/>
    </source>
</evidence>
<dbReference type="EMBL" id="CAJVPV010010046">
    <property type="protein sequence ID" value="CAG8647314.1"/>
    <property type="molecule type" value="Genomic_DNA"/>
</dbReference>
<accession>A0A9N9DNF4</accession>
<dbReference type="Proteomes" id="UP000789342">
    <property type="component" value="Unassembled WGS sequence"/>
</dbReference>
<gene>
    <name evidence="2" type="ORF">AMORRO_LOCUS9792</name>
</gene>
<feature type="domain" description="TLDc" evidence="1">
    <location>
        <begin position="61"/>
        <end position="205"/>
    </location>
</feature>
<sequence length="205" mass="23441">VDDGKVGLCDSMPYVSGDEFATNVIPYSKILPGKLYKELVKYYVNPSENPIFLNSPKRIGKLQSNWDQGTGFISQQTKYQTSKIQHRYNLLIRESRDGFDKSDFQRACRNKGSTIALFNIKGLDLIVGEYNPFSWSTSNKRSTHMQRSFIFAFGNDYSNPIEIGKHGKLKNYRTTDEGFKFGLDLTLKFADSHDQTKSTLNYCNI</sequence>